<evidence type="ECO:0008006" key="4">
    <source>
        <dbReference type="Google" id="ProtNLM"/>
    </source>
</evidence>
<reference evidence="2" key="1">
    <citation type="journal article" date="2020" name="Stud. Mycol.">
        <title>101 Dothideomycetes genomes: a test case for predicting lifestyles and emergence of pathogens.</title>
        <authorList>
            <person name="Haridas S."/>
            <person name="Albert R."/>
            <person name="Binder M."/>
            <person name="Bloem J."/>
            <person name="Labutti K."/>
            <person name="Salamov A."/>
            <person name="Andreopoulos B."/>
            <person name="Baker S."/>
            <person name="Barry K."/>
            <person name="Bills G."/>
            <person name="Bluhm B."/>
            <person name="Cannon C."/>
            <person name="Castanera R."/>
            <person name="Culley D."/>
            <person name="Daum C."/>
            <person name="Ezra D."/>
            <person name="Gonzalez J."/>
            <person name="Henrissat B."/>
            <person name="Kuo A."/>
            <person name="Liang C."/>
            <person name="Lipzen A."/>
            <person name="Lutzoni F."/>
            <person name="Magnuson J."/>
            <person name="Mondo S."/>
            <person name="Nolan M."/>
            <person name="Ohm R."/>
            <person name="Pangilinan J."/>
            <person name="Park H.-J."/>
            <person name="Ramirez L."/>
            <person name="Alfaro M."/>
            <person name="Sun H."/>
            <person name="Tritt A."/>
            <person name="Yoshinaga Y."/>
            <person name="Zwiers L.-H."/>
            <person name="Turgeon B."/>
            <person name="Goodwin S."/>
            <person name="Spatafora J."/>
            <person name="Crous P."/>
            <person name="Grigoriev I."/>
        </authorList>
    </citation>
    <scope>NUCLEOTIDE SEQUENCE</scope>
    <source>
        <strain evidence="2">ATCC 36951</strain>
    </source>
</reference>
<organism evidence="2 3">
    <name type="scientific">Zasmidium cellare ATCC 36951</name>
    <dbReference type="NCBI Taxonomy" id="1080233"/>
    <lineage>
        <taxon>Eukaryota</taxon>
        <taxon>Fungi</taxon>
        <taxon>Dikarya</taxon>
        <taxon>Ascomycota</taxon>
        <taxon>Pezizomycotina</taxon>
        <taxon>Dothideomycetes</taxon>
        <taxon>Dothideomycetidae</taxon>
        <taxon>Mycosphaerellales</taxon>
        <taxon>Mycosphaerellaceae</taxon>
        <taxon>Zasmidium</taxon>
    </lineage>
</organism>
<protein>
    <recommendedName>
        <fullName evidence="4">Zn(2)-C6 fungal-type domain-containing protein</fullName>
    </recommendedName>
</protein>
<evidence type="ECO:0000313" key="2">
    <source>
        <dbReference type="EMBL" id="KAF2172890.1"/>
    </source>
</evidence>
<evidence type="ECO:0000256" key="1">
    <source>
        <dbReference type="SAM" id="MobiDB-lite"/>
    </source>
</evidence>
<keyword evidence="3" id="KW-1185">Reference proteome</keyword>
<feature type="compositionally biased region" description="Pro residues" evidence="1">
    <location>
        <begin position="419"/>
        <end position="439"/>
    </location>
</feature>
<feature type="region of interest" description="Disordered" evidence="1">
    <location>
        <begin position="1"/>
        <end position="98"/>
    </location>
</feature>
<dbReference type="GeneID" id="54564505"/>
<feature type="compositionally biased region" description="Polar residues" evidence="1">
    <location>
        <begin position="406"/>
        <end position="418"/>
    </location>
</feature>
<dbReference type="EMBL" id="ML993580">
    <property type="protein sequence ID" value="KAF2172890.1"/>
    <property type="molecule type" value="Genomic_DNA"/>
</dbReference>
<dbReference type="AlphaFoldDB" id="A0A6A6D3B9"/>
<name>A0A6A6D3B9_ZASCE</name>
<feature type="compositionally biased region" description="Basic and acidic residues" evidence="1">
    <location>
        <begin position="1"/>
        <end position="10"/>
    </location>
</feature>
<dbReference type="RefSeq" id="XP_033673779.1">
    <property type="nucleotide sequence ID" value="XM_033811233.1"/>
</dbReference>
<sequence>MDDPAAHDDSLQCEPSDEGFVDVELSTPRDPSEDSTPIVDDLQNYTKRELRPPRRGLQPTTWLDNDDTGNYDPAEERMKRRFRPRPQQRTRAPGDQTRERIPIEKPKLDVSVTFTSEEAKKSFNEIISQIQELDVADQEGYKLRTRAQDEEISSPTTEIDLTAKPFARGCWGCAALAGDGQSQCSLLVDERYWPCLTCEEDDCDCELIAPPVRKRQCELCKRRKVPCSYTYTRNHGATCSQCESVSQPCIAGPVTQFTKQRIRLDRDWEKDPLPTKKKGKFRANEECWECSQAGTSCSYGSDDDGTPCEACKQNGNPCTIGKGPPPQPTKSKKRKRVTEQESDPANAETDTPTTESQDSKAEEKKEETVKGDRRDSAAELPTTLRMPNTCNPHAIAAARKREQGIETPSTSSGVNSTYPRPPQHPRPPQPPISAPPRVPQHPRGRPIFRKIATSFCHPIHFNCDKSPERDGNGNTTSTNPSKPCSFCTAPLTAFHGLGHKPNVEIIDYQNNEPYTETRNGHKALGRESTRLCAQCTTDRLNILFCDHHRMRPIPGTDYTDEELDDAMDDIFEGIEPKDIKAYCNLCGHLAQYRCRNKREPCGLALCEGCAVTLVENHGSDLQHMLSHSMHEPTASAPLGLRADAELLDEERGALARFFKFYMSLRN</sequence>
<gene>
    <name evidence="2" type="ORF">M409DRAFT_49403</name>
</gene>
<feature type="region of interest" description="Disordered" evidence="1">
    <location>
        <begin position="317"/>
        <end position="444"/>
    </location>
</feature>
<feature type="compositionally biased region" description="Basic and acidic residues" evidence="1">
    <location>
        <begin position="357"/>
        <end position="377"/>
    </location>
</feature>
<dbReference type="Proteomes" id="UP000799537">
    <property type="component" value="Unassembled WGS sequence"/>
</dbReference>
<accession>A0A6A6D3B9</accession>
<dbReference type="OrthoDB" id="3644527at2759"/>
<proteinExistence type="predicted"/>
<feature type="compositionally biased region" description="Basic residues" evidence="1">
    <location>
        <begin position="79"/>
        <end position="88"/>
    </location>
</feature>
<evidence type="ECO:0000313" key="3">
    <source>
        <dbReference type="Proteomes" id="UP000799537"/>
    </source>
</evidence>